<evidence type="ECO:0000256" key="1">
    <source>
        <dbReference type="SAM" id="Phobius"/>
    </source>
</evidence>
<comment type="caution">
    <text evidence="2">The sequence shown here is derived from an EMBL/GenBank/DDBJ whole genome shotgun (WGS) entry which is preliminary data.</text>
</comment>
<keyword evidence="1" id="KW-0812">Transmembrane</keyword>
<keyword evidence="3" id="KW-1185">Reference proteome</keyword>
<sequence>MSPGTHLLFSWLSTAEILKNRRERAIVSISGIAPDIDGIGIVIDEISGTTDLYFQYHHYLGHSFFSALIISVLAMLIAKTQKCAVFVLSFILVHIHILFDVIGSKSADGYQWPIYYLYPLNAEFFITWDGQWELNAWQNQVVMLCLLAGCGYYAVTKKITFLEVFSSRVNDEFFKMYFKYIHRNT</sequence>
<accession>A0ABS8WBK1</accession>
<name>A0ABS8WBK1_9GAMM</name>
<dbReference type="Pfam" id="PF04307">
    <property type="entry name" value="YdjM"/>
    <property type="match status" value="1"/>
</dbReference>
<feature type="transmembrane region" description="Helical" evidence="1">
    <location>
        <begin position="85"/>
        <end position="103"/>
    </location>
</feature>
<organism evidence="2 3">
    <name type="scientific">Motilimonas cestriensis</name>
    <dbReference type="NCBI Taxonomy" id="2742685"/>
    <lineage>
        <taxon>Bacteria</taxon>
        <taxon>Pseudomonadati</taxon>
        <taxon>Pseudomonadota</taxon>
        <taxon>Gammaproteobacteria</taxon>
        <taxon>Alteromonadales</taxon>
        <taxon>Alteromonadales genera incertae sedis</taxon>
        <taxon>Motilimonas</taxon>
    </lineage>
</organism>
<reference evidence="2 3" key="1">
    <citation type="journal article" date="2022" name="Environ. Microbiol. Rep.">
        <title>Eco-phylogenetic analyses reveal divergent evolution of vitamin B12 metabolism in the marine bacterial family 'Psychromonadaceae'.</title>
        <authorList>
            <person name="Jin X."/>
            <person name="Yang Y."/>
            <person name="Cao H."/>
            <person name="Gao B."/>
            <person name="Zhao Z."/>
        </authorList>
    </citation>
    <scope>NUCLEOTIDE SEQUENCE [LARGE SCALE GENOMIC DNA]</scope>
    <source>
        <strain evidence="2 3">MKS20</strain>
    </source>
</reference>
<protein>
    <submittedName>
        <fullName evidence="2">Metal-dependent hydrolase</fullName>
    </submittedName>
</protein>
<dbReference type="InterPro" id="IPR007404">
    <property type="entry name" value="YdjM-like"/>
</dbReference>
<evidence type="ECO:0000313" key="2">
    <source>
        <dbReference type="EMBL" id="MCE2595628.1"/>
    </source>
</evidence>
<feature type="transmembrane region" description="Helical" evidence="1">
    <location>
        <begin position="59"/>
        <end position="78"/>
    </location>
</feature>
<keyword evidence="1" id="KW-0472">Membrane</keyword>
<evidence type="ECO:0000313" key="3">
    <source>
        <dbReference type="Proteomes" id="UP001201273"/>
    </source>
</evidence>
<dbReference type="RefSeq" id="WP_233053144.1">
    <property type="nucleotide sequence ID" value="NZ_JAIMJA010000012.1"/>
</dbReference>
<feature type="transmembrane region" description="Helical" evidence="1">
    <location>
        <begin position="137"/>
        <end position="155"/>
    </location>
</feature>
<keyword evidence="1" id="KW-1133">Transmembrane helix</keyword>
<dbReference type="GO" id="GO:0016787">
    <property type="term" value="F:hydrolase activity"/>
    <property type="evidence" value="ECO:0007669"/>
    <property type="project" value="UniProtKB-KW"/>
</dbReference>
<proteinExistence type="predicted"/>
<gene>
    <name evidence="2" type="ORF">K6Y31_12440</name>
</gene>
<keyword evidence="2" id="KW-0378">Hydrolase</keyword>
<dbReference type="EMBL" id="JAIMJA010000012">
    <property type="protein sequence ID" value="MCE2595628.1"/>
    <property type="molecule type" value="Genomic_DNA"/>
</dbReference>
<dbReference type="Proteomes" id="UP001201273">
    <property type="component" value="Unassembled WGS sequence"/>
</dbReference>